<dbReference type="EMBL" id="SELW01000170">
    <property type="protein sequence ID" value="TID30218.1"/>
    <property type="molecule type" value="Genomic_DNA"/>
</dbReference>
<accession>A0A4T0X479</accession>
<name>A0A4T0X479_9ASCO</name>
<dbReference type="Proteomes" id="UP000307173">
    <property type="component" value="Unassembled WGS sequence"/>
</dbReference>
<dbReference type="OrthoDB" id="4075408at2759"/>
<proteinExistence type="predicted"/>
<protein>
    <submittedName>
        <fullName evidence="1">Uncharacterized protein</fullName>
    </submittedName>
</protein>
<organism evidence="1 2">
    <name type="scientific">Pichia inconspicua</name>
    <dbReference type="NCBI Taxonomy" id="52247"/>
    <lineage>
        <taxon>Eukaryota</taxon>
        <taxon>Fungi</taxon>
        <taxon>Dikarya</taxon>
        <taxon>Ascomycota</taxon>
        <taxon>Saccharomycotina</taxon>
        <taxon>Pichiomycetes</taxon>
        <taxon>Pichiales</taxon>
        <taxon>Pichiaceae</taxon>
        <taxon>Pichia</taxon>
    </lineage>
</organism>
<sequence>MLTDISRQLLSVCDQVEVELEQLRSKNTINEFTRNGKKYRLTSNGDFVRVHDESKHLTVSSTYQGLKNNYSVLSAYRILSECGNFLSEYRQLALAIIFTARELELKKWYDETSKVIVVDNVNDLRNPNFSDVEADAFAYIADVDTVQLGELVRLGASIITATKINYFQTDHNVTTPSLEGYALRKLITDAGGVDALRSVDVYNALRAFSHWCSIRGVFYIIGLPNLKIDPVLMKQFNSFPVVPDWVIKSVHARYPAGCSRVALIKKVLILLGNSLYGRLIAAPHPLNAGSVLKLCANIETDPLTYRLCASPNSNYSTRAHIDVSKKCPHSSKWLEFLSAVLHAIGTHRMPENKLTTSNKILKLPKVKGMKAYKDTCDLVRRVRAVERSNGRKVSDNQIISIMGGEVKNSIASHVLT</sequence>
<comment type="caution">
    <text evidence="1">The sequence shown here is derived from an EMBL/GenBank/DDBJ whole genome shotgun (WGS) entry which is preliminary data.</text>
</comment>
<gene>
    <name evidence="1" type="ORF">CANINC_001225</name>
</gene>
<evidence type="ECO:0000313" key="1">
    <source>
        <dbReference type="EMBL" id="TID30218.1"/>
    </source>
</evidence>
<reference evidence="1 2" key="1">
    <citation type="journal article" date="2019" name="Front. Genet.">
        <title>Whole-Genome Sequencing of the Opportunistic Yeast Pathogen Candida inconspicua Uncovers Its Hybrid Origin.</title>
        <authorList>
            <person name="Mixao V."/>
            <person name="Hansen A.P."/>
            <person name="Saus E."/>
            <person name="Boekhout T."/>
            <person name="Lass-Florl C."/>
            <person name="Gabaldon T."/>
        </authorList>
    </citation>
    <scope>NUCLEOTIDE SEQUENCE [LARGE SCALE GENOMIC DNA]</scope>
    <source>
        <strain evidence="1 2">CBS 180</strain>
    </source>
</reference>
<keyword evidence="2" id="KW-1185">Reference proteome</keyword>
<dbReference type="AlphaFoldDB" id="A0A4T0X479"/>
<evidence type="ECO:0000313" key="2">
    <source>
        <dbReference type="Proteomes" id="UP000307173"/>
    </source>
</evidence>